<evidence type="ECO:0000313" key="1">
    <source>
        <dbReference type="EMBL" id="MPM14618.1"/>
    </source>
</evidence>
<sequence>MSSEMLTLLSIFALALKRQKMNSPLRRQEVVTELILKSIMWICVRKMLSERPSCQKVIFRQDGFLGTPKSRENVR</sequence>
<gene>
    <name evidence="1" type="ORF">SDC9_60982</name>
</gene>
<name>A0A644XFR3_9ZZZZ</name>
<dbReference type="EMBL" id="VSSQ01002309">
    <property type="protein sequence ID" value="MPM14618.1"/>
    <property type="molecule type" value="Genomic_DNA"/>
</dbReference>
<reference evidence="1" key="1">
    <citation type="submission" date="2019-08" db="EMBL/GenBank/DDBJ databases">
        <authorList>
            <person name="Kucharzyk K."/>
            <person name="Murdoch R.W."/>
            <person name="Higgins S."/>
            <person name="Loffler F."/>
        </authorList>
    </citation>
    <scope>NUCLEOTIDE SEQUENCE</scope>
</reference>
<protein>
    <recommendedName>
        <fullName evidence="2">IS4 family transposase</fullName>
    </recommendedName>
</protein>
<organism evidence="1">
    <name type="scientific">bioreactor metagenome</name>
    <dbReference type="NCBI Taxonomy" id="1076179"/>
    <lineage>
        <taxon>unclassified sequences</taxon>
        <taxon>metagenomes</taxon>
        <taxon>ecological metagenomes</taxon>
    </lineage>
</organism>
<comment type="caution">
    <text evidence="1">The sequence shown here is derived from an EMBL/GenBank/DDBJ whole genome shotgun (WGS) entry which is preliminary data.</text>
</comment>
<dbReference type="AlphaFoldDB" id="A0A644XFR3"/>
<accession>A0A644XFR3</accession>
<evidence type="ECO:0008006" key="2">
    <source>
        <dbReference type="Google" id="ProtNLM"/>
    </source>
</evidence>
<proteinExistence type="predicted"/>